<feature type="transmembrane region" description="Helical" evidence="1">
    <location>
        <begin position="54"/>
        <end position="73"/>
    </location>
</feature>
<gene>
    <name evidence="4" type="ORF">WMO45_06930</name>
</gene>
<comment type="caution">
    <text evidence="4">The sequence shown here is derived from an EMBL/GenBank/DDBJ whole genome shotgun (WGS) entry which is preliminary data.</text>
</comment>
<dbReference type="RefSeq" id="WP_349139838.1">
    <property type="nucleotide sequence ID" value="NZ_JBBMFT010000003.1"/>
</dbReference>
<protein>
    <submittedName>
        <fullName evidence="4">PepSY domain-containing protein</fullName>
    </submittedName>
</protein>
<feature type="domain" description="PepSY" evidence="2">
    <location>
        <begin position="434"/>
        <end position="495"/>
    </location>
</feature>
<dbReference type="Gene3D" id="3.10.450.40">
    <property type="match status" value="3"/>
</dbReference>
<evidence type="ECO:0000259" key="2">
    <source>
        <dbReference type="Pfam" id="PF03413"/>
    </source>
</evidence>
<sequence>MTDYDLEKRLRTALDHAAPNDLDGLLSQCTPQRQKIIPMSTPVRTSHRKRWTGLIAACLALVLVGTGAGIGFYQTAGAVASVVSLDVNPGVKLEVNRREKVLSAVALNDDADDILDGMELKGTDLNVAVNAIVGSLLKHGYVDELANSILISVEDSDVTRGEELEQRLAAEVEQVLESAQINGAILSQTVSASTDLQQKADEYGISLGKASLIQSLVDSSSTLDFESLVGLSINELNLLANSTAVQVDSTGTGETAVESNTAIHSSGTASQSAYIGAEAAQQIALEHAGVTAADTQYLKSDYDYEDGRMVYEVEFFAGGTEYEYDIDAATGAIVQYEREQKQNSSSASGTTAAETADIGESAAKAAAFGNAGVQENEVSGLEVERDREDGRIVYKIEFWVGSIEFEYEIDGTNGSIRSGQKEEHAQTSASSQLIGEQEALNAALRHAGVASDALRELEIEDELDDDIPHYKVEFKAGGGEYEYEIDARDGTILAAEQDWD</sequence>
<dbReference type="EMBL" id="JBBMFT010000003">
    <property type="protein sequence ID" value="MEQ2456252.1"/>
    <property type="molecule type" value="Genomic_DNA"/>
</dbReference>
<feature type="domain" description="Anti-sigma factor RsgI-like middle" evidence="3">
    <location>
        <begin position="81"/>
        <end position="214"/>
    </location>
</feature>
<organism evidence="4 5">
    <name type="scientific">Flavonifractor hominis</name>
    <dbReference type="NCBI Taxonomy" id="3133178"/>
    <lineage>
        <taxon>Bacteria</taxon>
        <taxon>Bacillati</taxon>
        <taxon>Bacillota</taxon>
        <taxon>Clostridia</taxon>
        <taxon>Eubacteriales</taxon>
        <taxon>Oscillospiraceae</taxon>
        <taxon>Flavonifractor</taxon>
    </lineage>
</organism>
<keyword evidence="1" id="KW-1133">Transmembrane helix</keyword>
<dbReference type="InterPro" id="IPR025711">
    <property type="entry name" value="PepSY"/>
</dbReference>
<dbReference type="Pfam" id="PF03413">
    <property type="entry name" value="PepSY"/>
    <property type="match status" value="2"/>
</dbReference>
<evidence type="ECO:0000259" key="3">
    <source>
        <dbReference type="Pfam" id="PF23750"/>
    </source>
</evidence>
<keyword evidence="5" id="KW-1185">Reference proteome</keyword>
<name>A0ABV1EQS6_9FIRM</name>
<proteinExistence type="predicted"/>
<feature type="domain" description="PepSY" evidence="2">
    <location>
        <begin position="275"/>
        <end position="334"/>
    </location>
</feature>
<keyword evidence="1" id="KW-0812">Transmembrane</keyword>
<keyword evidence="1" id="KW-0472">Membrane</keyword>
<evidence type="ECO:0000256" key="1">
    <source>
        <dbReference type="SAM" id="Phobius"/>
    </source>
</evidence>
<dbReference type="InterPro" id="IPR055431">
    <property type="entry name" value="RsgI_M"/>
</dbReference>
<accession>A0ABV1EQS6</accession>
<reference evidence="4 5" key="1">
    <citation type="submission" date="2024-03" db="EMBL/GenBank/DDBJ databases">
        <title>Human intestinal bacterial collection.</title>
        <authorList>
            <person name="Pauvert C."/>
            <person name="Hitch T.C.A."/>
            <person name="Clavel T."/>
        </authorList>
    </citation>
    <scope>NUCLEOTIDE SEQUENCE [LARGE SCALE GENOMIC DNA]</scope>
    <source>
        <strain evidence="4 5">CLA-AP-H34</strain>
    </source>
</reference>
<evidence type="ECO:0000313" key="4">
    <source>
        <dbReference type="EMBL" id="MEQ2456252.1"/>
    </source>
</evidence>
<evidence type="ECO:0000313" key="5">
    <source>
        <dbReference type="Proteomes" id="UP001440599"/>
    </source>
</evidence>
<dbReference type="Proteomes" id="UP001440599">
    <property type="component" value="Unassembled WGS sequence"/>
</dbReference>
<dbReference type="Pfam" id="PF23750">
    <property type="entry name" value="RsgI_M"/>
    <property type="match status" value="1"/>
</dbReference>